<dbReference type="InterPro" id="IPR029000">
    <property type="entry name" value="Cyclophilin-like_dom_sf"/>
</dbReference>
<dbReference type="Gene3D" id="2.40.100.10">
    <property type="entry name" value="Cyclophilin-like"/>
    <property type="match status" value="1"/>
</dbReference>
<feature type="signal peptide" evidence="2">
    <location>
        <begin position="1"/>
        <end position="22"/>
    </location>
</feature>
<dbReference type="SUPFAM" id="SSF50891">
    <property type="entry name" value="Cyclophilin-like"/>
    <property type="match status" value="1"/>
</dbReference>
<keyword evidence="5" id="KW-1185">Reference proteome</keyword>
<evidence type="ECO:0000259" key="3">
    <source>
        <dbReference type="PROSITE" id="PS50072"/>
    </source>
</evidence>
<feature type="chain" id="PRO_5044799066" description="PPIase cyclophilin-type domain-containing protein" evidence="2">
    <location>
        <begin position="23"/>
        <end position="469"/>
    </location>
</feature>
<dbReference type="PROSITE" id="PS50072">
    <property type="entry name" value="CSA_PPIASE_2"/>
    <property type="match status" value="1"/>
</dbReference>
<reference evidence="4 5" key="1">
    <citation type="submission" date="2024-10" db="EMBL/GenBank/DDBJ databases">
        <title>Updated reference genomes for cyclostephanoid diatoms.</title>
        <authorList>
            <person name="Roberts W.R."/>
            <person name="Alverson A.J."/>
        </authorList>
    </citation>
    <scope>NUCLEOTIDE SEQUENCE [LARGE SCALE GENOMIC DNA]</scope>
    <source>
        <strain evidence="4 5">AJA232-27</strain>
    </source>
</reference>
<feature type="domain" description="PPIase cyclophilin-type" evidence="3">
    <location>
        <begin position="207"/>
        <end position="406"/>
    </location>
</feature>
<organism evidence="4 5">
    <name type="scientific">Discostella pseudostelligera</name>
    <dbReference type="NCBI Taxonomy" id="259834"/>
    <lineage>
        <taxon>Eukaryota</taxon>
        <taxon>Sar</taxon>
        <taxon>Stramenopiles</taxon>
        <taxon>Ochrophyta</taxon>
        <taxon>Bacillariophyta</taxon>
        <taxon>Coscinodiscophyceae</taxon>
        <taxon>Thalassiosirophycidae</taxon>
        <taxon>Stephanodiscales</taxon>
        <taxon>Stephanodiscaceae</taxon>
        <taxon>Discostella</taxon>
    </lineage>
</organism>
<proteinExistence type="predicted"/>
<protein>
    <recommendedName>
        <fullName evidence="3">PPIase cyclophilin-type domain-containing protein</fullName>
    </recommendedName>
</protein>
<evidence type="ECO:0000256" key="2">
    <source>
        <dbReference type="SAM" id="SignalP"/>
    </source>
</evidence>
<dbReference type="InterPro" id="IPR002130">
    <property type="entry name" value="Cyclophilin-type_PPIase_dom"/>
</dbReference>
<feature type="region of interest" description="Disordered" evidence="1">
    <location>
        <begin position="389"/>
        <end position="413"/>
    </location>
</feature>
<evidence type="ECO:0000313" key="4">
    <source>
        <dbReference type="EMBL" id="KAL3762492.1"/>
    </source>
</evidence>
<accession>A0ABD3MFY5</accession>
<gene>
    <name evidence="4" type="ORF">ACHAWU_008195</name>
</gene>
<sequence length="469" mass="51024">MKSTLYASAILLLNTVSLSGHAFQIRSDRRVVGVGRRNNADAAGIIARRPYPSREPSSSASGAVASMVVESSRTKIMSAEENYNYDDDATRSILSPVAATAIENSLPTDDSYHQHHHLIKKRGGEESRRRSFLKMFSIASIFPFVYSSNFLRVASASAADDIKSTSTNSAIDSKENIRRLLLKLVTDKVYMDVRISRADGTFYVRDNTDGTDEDPFYGRLVIGLFGKRTPNHVEQFMKYITNGESYDINNPLPSYSTSKFPLLDTSSGLLIGGKIPGLEPTTLAGGTILEYAGRVLPAKLWLEDRKGEMPPNVDSVDNTPQLSHSIMGLLTHRNLDLTPSFGITTRRGSSPSTSELDATHTIFGCILEDTNGFLEKVVDLPTLTDTGMVSMTTTPTTGNTYDPASSSKGGSSSSAGVVDMGVSSLASSVFTVQRKVFRDAAKIFGDTRLDKVYDGKLLRRIEVTKVGVL</sequence>
<comment type="caution">
    <text evidence="4">The sequence shown here is derived from an EMBL/GenBank/DDBJ whole genome shotgun (WGS) entry which is preliminary data.</text>
</comment>
<evidence type="ECO:0000313" key="5">
    <source>
        <dbReference type="Proteomes" id="UP001530293"/>
    </source>
</evidence>
<dbReference type="AlphaFoldDB" id="A0ABD3MFY5"/>
<dbReference type="Proteomes" id="UP001530293">
    <property type="component" value="Unassembled WGS sequence"/>
</dbReference>
<evidence type="ECO:0000256" key="1">
    <source>
        <dbReference type="SAM" id="MobiDB-lite"/>
    </source>
</evidence>
<dbReference type="EMBL" id="JALLBG020000135">
    <property type="protein sequence ID" value="KAL3762492.1"/>
    <property type="molecule type" value="Genomic_DNA"/>
</dbReference>
<keyword evidence="2" id="KW-0732">Signal</keyword>
<name>A0ABD3MFY5_9STRA</name>